<organism evidence="2 3">
    <name type="scientific">Somion occarium</name>
    <dbReference type="NCBI Taxonomy" id="3059160"/>
    <lineage>
        <taxon>Eukaryota</taxon>
        <taxon>Fungi</taxon>
        <taxon>Dikarya</taxon>
        <taxon>Basidiomycota</taxon>
        <taxon>Agaricomycotina</taxon>
        <taxon>Agaricomycetes</taxon>
        <taxon>Polyporales</taxon>
        <taxon>Cerrenaceae</taxon>
        <taxon>Somion</taxon>
    </lineage>
</organism>
<protein>
    <recommendedName>
        <fullName evidence="1">Aminoglycoside phosphotransferase domain-containing protein</fullName>
    </recommendedName>
</protein>
<gene>
    <name evidence="2" type="ORF">GFSPODELE1_LOCUS10164</name>
</gene>
<dbReference type="PANTHER" id="PTHR21310">
    <property type="entry name" value="AMINOGLYCOSIDE PHOSPHOTRANSFERASE-RELATED-RELATED"/>
    <property type="match status" value="1"/>
</dbReference>
<sequence length="484" mass="54281">MSQELEEQIAQLRKKKWVDLHGLITCATTHLSTIGPHAHPSLSCLSISLLGRGSYNSVYKLVFSDGTCIAASVSNHDEEHFNPQAKRSEIETMRFVRESGLYPDIPVPKVYAWDFTFTNPARAPYVLMEVMPGTTLDDLRDDHGLRGLDTLPPTQKLHIVKSLAKLQASLSRPVPFDETGSITTNAKGKFAVGPLMTLTQKCLGGPYKSVDELWRARLEHEILHALQEWSGIETDELSQSLSEPTCTPQTFAELFQLLSSLIPQFKPPSPYLPLCLHHPDLALRNVFFDISSLPDGLPKITGVIDWGGAQILPLMLTAVYPDDIMSTGDDPCARPEYPDEDWRSVPCDWTSLGDTSQWPQAFRGPGDPVDLTIRAHEMVRRFYLRTYFSACYAEELHRKHGDTDLAHATLFADAPYYLKFHETVCGGRTNWVEHASWIRETYWRLRIAGQGMGRESGTLIVGPNIYRESVEPAVRDLGIFEESG</sequence>
<dbReference type="InterPro" id="IPR002575">
    <property type="entry name" value="Aminoglycoside_PTrfase"/>
</dbReference>
<dbReference type="InterPro" id="IPR011009">
    <property type="entry name" value="Kinase-like_dom_sf"/>
</dbReference>
<dbReference type="EMBL" id="OZ037951">
    <property type="protein sequence ID" value="CAL1715315.1"/>
    <property type="molecule type" value="Genomic_DNA"/>
</dbReference>
<evidence type="ECO:0000313" key="2">
    <source>
        <dbReference type="EMBL" id="CAL1715315.1"/>
    </source>
</evidence>
<proteinExistence type="predicted"/>
<evidence type="ECO:0000259" key="1">
    <source>
        <dbReference type="Pfam" id="PF01636"/>
    </source>
</evidence>
<dbReference type="PANTHER" id="PTHR21310:SF13">
    <property type="entry name" value="AMINOGLYCOSIDE PHOSPHOTRANSFERASE DOMAIN-CONTAINING PROTEIN"/>
    <property type="match status" value="1"/>
</dbReference>
<evidence type="ECO:0000313" key="3">
    <source>
        <dbReference type="Proteomes" id="UP001497453"/>
    </source>
</evidence>
<feature type="domain" description="Aminoglycoside phosphotransferase" evidence="1">
    <location>
        <begin position="48"/>
        <end position="311"/>
    </location>
</feature>
<reference evidence="3" key="1">
    <citation type="submission" date="2024-04" db="EMBL/GenBank/DDBJ databases">
        <authorList>
            <person name="Shaw F."/>
            <person name="Minotto A."/>
        </authorList>
    </citation>
    <scope>NUCLEOTIDE SEQUENCE [LARGE SCALE GENOMIC DNA]</scope>
</reference>
<dbReference type="Pfam" id="PF01636">
    <property type="entry name" value="APH"/>
    <property type="match status" value="1"/>
</dbReference>
<name>A0ABP1E5W5_9APHY</name>
<dbReference type="Proteomes" id="UP001497453">
    <property type="component" value="Chromosome 8"/>
</dbReference>
<dbReference type="InterPro" id="IPR051678">
    <property type="entry name" value="AGP_Transferase"/>
</dbReference>
<keyword evidence="3" id="KW-1185">Reference proteome</keyword>
<accession>A0ABP1E5W5</accession>
<dbReference type="SUPFAM" id="SSF56112">
    <property type="entry name" value="Protein kinase-like (PK-like)"/>
    <property type="match status" value="1"/>
</dbReference>